<dbReference type="Proteomes" id="UP001059596">
    <property type="component" value="Unassembled WGS sequence"/>
</dbReference>
<evidence type="ECO:0000256" key="1">
    <source>
        <dbReference type="SAM" id="MobiDB-lite"/>
    </source>
</evidence>
<gene>
    <name evidence="2" type="ORF">M5D96_006247</name>
</gene>
<evidence type="ECO:0000313" key="3">
    <source>
        <dbReference type="Proteomes" id="UP001059596"/>
    </source>
</evidence>
<dbReference type="AlphaFoldDB" id="A0A9Q0BPU3"/>
<comment type="caution">
    <text evidence="2">The sequence shown here is derived from an EMBL/GenBank/DDBJ whole genome shotgun (WGS) entry which is preliminary data.</text>
</comment>
<evidence type="ECO:0000313" key="2">
    <source>
        <dbReference type="EMBL" id="KAI8040307.1"/>
    </source>
</evidence>
<organism evidence="2 3">
    <name type="scientific">Drosophila gunungcola</name>
    <name type="common">fruit fly</name>
    <dbReference type="NCBI Taxonomy" id="103775"/>
    <lineage>
        <taxon>Eukaryota</taxon>
        <taxon>Metazoa</taxon>
        <taxon>Ecdysozoa</taxon>
        <taxon>Arthropoda</taxon>
        <taxon>Hexapoda</taxon>
        <taxon>Insecta</taxon>
        <taxon>Pterygota</taxon>
        <taxon>Neoptera</taxon>
        <taxon>Endopterygota</taxon>
        <taxon>Diptera</taxon>
        <taxon>Brachycera</taxon>
        <taxon>Muscomorpha</taxon>
        <taxon>Ephydroidea</taxon>
        <taxon>Drosophilidae</taxon>
        <taxon>Drosophila</taxon>
        <taxon>Sophophora</taxon>
    </lineage>
</organism>
<sequence>MSTENPLSGVSTLDLSASENRGNPEESHGRGVRSGSKVLRFIWHSLYSQYNQLCSRSKTLRELVSREANKPLPKKLRHSMRLNKSAKRKGYEYYISDEDRR</sequence>
<feature type="compositionally biased region" description="Polar residues" evidence="1">
    <location>
        <begin position="1"/>
        <end position="21"/>
    </location>
</feature>
<protein>
    <submittedName>
        <fullName evidence="2">Uncharacterized protein</fullName>
    </submittedName>
</protein>
<dbReference type="EMBL" id="JAMKOV010000004">
    <property type="protein sequence ID" value="KAI8040307.1"/>
    <property type="molecule type" value="Genomic_DNA"/>
</dbReference>
<name>A0A9Q0BPU3_9MUSC</name>
<reference evidence="2" key="1">
    <citation type="journal article" date="2023" name="Genome Biol. Evol.">
        <title>Long-read-based Genome Assembly of Drosophila gunungcola Reveals Fewer Chemosensory Genes in Flower-breeding Species.</title>
        <authorList>
            <person name="Negi A."/>
            <person name="Liao B.Y."/>
            <person name="Yeh S.D."/>
        </authorList>
    </citation>
    <scope>NUCLEOTIDE SEQUENCE</scope>
    <source>
        <strain evidence="2">Sukarami</strain>
    </source>
</reference>
<proteinExistence type="predicted"/>
<accession>A0A9Q0BPU3</accession>
<feature type="region of interest" description="Disordered" evidence="1">
    <location>
        <begin position="1"/>
        <end position="33"/>
    </location>
</feature>
<keyword evidence="3" id="KW-1185">Reference proteome</keyword>